<gene>
    <name evidence="1" type="ORF">COU96_00120</name>
</gene>
<reference evidence="2" key="1">
    <citation type="submission" date="2017-09" db="EMBL/GenBank/DDBJ databases">
        <title>Depth-based differentiation of microbial function through sediment-hosted aquifers and enrichment of novel symbionts in the deep terrestrial subsurface.</title>
        <authorList>
            <person name="Probst A.J."/>
            <person name="Ladd B."/>
            <person name="Jarett J.K."/>
            <person name="Geller-Mcgrath D.E."/>
            <person name="Sieber C.M.K."/>
            <person name="Emerson J.B."/>
            <person name="Anantharaman K."/>
            <person name="Thomas B.C."/>
            <person name="Malmstrom R."/>
            <person name="Stieglmeier M."/>
            <person name="Klingl A."/>
            <person name="Woyke T."/>
            <person name="Ryan C.M."/>
            <person name="Banfield J.F."/>
        </authorList>
    </citation>
    <scope>NUCLEOTIDE SEQUENCE [LARGE SCALE GENOMIC DNA]</scope>
</reference>
<dbReference type="EMBL" id="PFEL01000008">
    <property type="protein sequence ID" value="PJE69369.1"/>
    <property type="molecule type" value="Genomic_DNA"/>
</dbReference>
<organism evidence="1 2">
    <name type="scientific">Candidatus Shapirobacteria bacterium CG10_big_fil_rev_8_21_14_0_10_38_14</name>
    <dbReference type="NCBI Taxonomy" id="1974483"/>
    <lineage>
        <taxon>Bacteria</taxon>
        <taxon>Candidatus Shapironibacteriota</taxon>
    </lineage>
</organism>
<comment type="caution">
    <text evidence="1">The sequence shown here is derived from an EMBL/GenBank/DDBJ whole genome shotgun (WGS) entry which is preliminary data.</text>
</comment>
<sequence length="93" mass="10471">MVERKECPRKTLPLEVSNLYNSYWEKTIFLDDFTPIARGVNLNQRQAAEGILTLISESEEGKKGLTIGLLGTMWAGKTATICLLARDFKGFDF</sequence>
<proteinExistence type="predicted"/>
<dbReference type="Proteomes" id="UP000229500">
    <property type="component" value="Unassembled WGS sequence"/>
</dbReference>
<evidence type="ECO:0000313" key="2">
    <source>
        <dbReference type="Proteomes" id="UP000229500"/>
    </source>
</evidence>
<protein>
    <submittedName>
        <fullName evidence="1">Uncharacterized protein</fullName>
    </submittedName>
</protein>
<evidence type="ECO:0000313" key="1">
    <source>
        <dbReference type="EMBL" id="PJE69369.1"/>
    </source>
</evidence>
<name>A0A2M8L6A9_9BACT</name>
<feature type="non-terminal residue" evidence="1">
    <location>
        <position position="93"/>
    </location>
</feature>
<accession>A0A2M8L6A9</accession>
<dbReference type="AlphaFoldDB" id="A0A2M8L6A9"/>